<protein>
    <recommendedName>
        <fullName evidence="3">Restriction alleviation protein, Lar family</fullName>
    </recommendedName>
</protein>
<evidence type="ECO:0000313" key="1">
    <source>
        <dbReference type="EMBL" id="PWE85074.1"/>
    </source>
</evidence>
<accession>A0A2U2EKN3</accession>
<evidence type="ECO:0000313" key="2">
    <source>
        <dbReference type="Proteomes" id="UP000245905"/>
    </source>
</evidence>
<gene>
    <name evidence="1" type="ORF">LD38_00185</name>
</gene>
<dbReference type="RefSeq" id="WP_109256913.1">
    <property type="nucleotide sequence ID" value="NZ_JRFS01000001.1"/>
</dbReference>
<organism evidence="1 2">
    <name type="scientific">Agathobacter rectalis</name>
    <dbReference type="NCBI Taxonomy" id="39491"/>
    <lineage>
        <taxon>Bacteria</taxon>
        <taxon>Bacillati</taxon>
        <taxon>Bacillota</taxon>
        <taxon>Clostridia</taxon>
        <taxon>Lachnospirales</taxon>
        <taxon>Lachnospiraceae</taxon>
        <taxon>Agathobacter</taxon>
    </lineage>
</organism>
<dbReference type="EMBL" id="JRFS01000001">
    <property type="protein sequence ID" value="PWE85074.1"/>
    <property type="molecule type" value="Genomic_DNA"/>
</dbReference>
<sequence length="80" mass="8972">MMDEELKPCPFCGGKAKVKATKKEHIGFTIWCACESCECGARTVGFCPDTNREDNTLENIERCKKKAIKAWNRRASNGTD</sequence>
<evidence type="ECO:0008006" key="3">
    <source>
        <dbReference type="Google" id="ProtNLM"/>
    </source>
</evidence>
<dbReference type="AlphaFoldDB" id="A0A2U2EKN3"/>
<name>A0A2U2EKN3_9FIRM</name>
<dbReference type="Pfam" id="PF14354">
    <property type="entry name" value="Lar_restr_allev"/>
    <property type="match status" value="1"/>
</dbReference>
<dbReference type="Proteomes" id="UP000245905">
    <property type="component" value="Unassembled WGS sequence"/>
</dbReference>
<comment type="caution">
    <text evidence="1">The sequence shown here is derived from an EMBL/GenBank/DDBJ whole genome shotgun (WGS) entry which is preliminary data.</text>
</comment>
<reference evidence="1 2" key="1">
    <citation type="submission" date="2014-09" db="EMBL/GenBank/DDBJ databases">
        <title>Butyrate-producing bacteria isolated from human gut.</title>
        <authorList>
            <person name="Zhang Q."/>
            <person name="Zhao L."/>
        </authorList>
    </citation>
    <scope>NUCLEOTIDE SEQUENCE [LARGE SCALE GENOMIC DNA]</scope>
    <source>
        <strain evidence="1 2">R22</strain>
    </source>
</reference>
<proteinExistence type="predicted"/>